<evidence type="ECO:0000313" key="2">
    <source>
        <dbReference type="EMBL" id="KNZ59992.1"/>
    </source>
</evidence>
<dbReference type="EMBL" id="LAVV01006426">
    <property type="protein sequence ID" value="KNZ59992.1"/>
    <property type="molecule type" value="Genomic_DNA"/>
</dbReference>
<comment type="caution">
    <text evidence="2">The sequence shown here is derived from an EMBL/GenBank/DDBJ whole genome shotgun (WGS) entry which is preliminary data.</text>
</comment>
<proteinExistence type="predicted"/>
<reference evidence="2 3" key="1">
    <citation type="submission" date="2015-08" db="EMBL/GenBank/DDBJ databases">
        <title>Next Generation Sequencing and Analysis of the Genome of Puccinia sorghi L Schw, the Causal Agent of Maize Common Rust.</title>
        <authorList>
            <person name="Rochi L."/>
            <person name="Burguener G."/>
            <person name="Darino M."/>
            <person name="Turjanski A."/>
            <person name="Kreff E."/>
            <person name="Dieguez M.J."/>
            <person name="Sacco F."/>
        </authorList>
    </citation>
    <scope>NUCLEOTIDE SEQUENCE [LARGE SCALE GENOMIC DNA]</scope>
    <source>
        <strain evidence="2 3">RO10H11247</strain>
    </source>
</reference>
<keyword evidence="3" id="KW-1185">Reference proteome</keyword>
<dbReference type="Proteomes" id="UP000037035">
    <property type="component" value="Unassembled WGS sequence"/>
</dbReference>
<dbReference type="Pfam" id="PF20515">
    <property type="entry name" value="2OG-FeII_Oxy_6"/>
    <property type="match status" value="1"/>
</dbReference>
<dbReference type="InterPro" id="IPR046798">
    <property type="entry name" value="2OG-FeII_Oxy_6"/>
</dbReference>
<name>A0A0L6VHF7_9BASI</name>
<feature type="domain" description="Tet-like 2OG-Fe(II) oxygenase" evidence="1">
    <location>
        <begin position="103"/>
        <end position="160"/>
    </location>
</feature>
<evidence type="ECO:0000259" key="1">
    <source>
        <dbReference type="Pfam" id="PF20515"/>
    </source>
</evidence>
<dbReference type="VEuPathDB" id="FungiDB:VP01_162g3"/>
<dbReference type="AlphaFoldDB" id="A0A0L6VHF7"/>
<gene>
    <name evidence="2" type="ORF">VP01_162g3</name>
</gene>
<evidence type="ECO:0000313" key="3">
    <source>
        <dbReference type="Proteomes" id="UP000037035"/>
    </source>
</evidence>
<sequence>MLPSLPPPLTELPSPLPPACHSYPLPQTYLPLAQVTLLPSASKKLKKLILKFSPIYSIIEIIEFTPFTGSLILKRMTSISFKPSCTTPNGSSAQFPPVLKYGSSWVGEIIGDLFKTLAHEPFQKNHNLMKFYDLSYGELPELCTCSSHVTFTTNSFFNPPPHT</sequence>
<accession>A0A0L6VHF7</accession>
<protein>
    <recommendedName>
        <fullName evidence="1">Tet-like 2OG-Fe(II) oxygenase domain-containing protein</fullName>
    </recommendedName>
</protein>
<organism evidence="2 3">
    <name type="scientific">Puccinia sorghi</name>
    <dbReference type="NCBI Taxonomy" id="27349"/>
    <lineage>
        <taxon>Eukaryota</taxon>
        <taxon>Fungi</taxon>
        <taxon>Dikarya</taxon>
        <taxon>Basidiomycota</taxon>
        <taxon>Pucciniomycotina</taxon>
        <taxon>Pucciniomycetes</taxon>
        <taxon>Pucciniales</taxon>
        <taxon>Pucciniaceae</taxon>
        <taxon>Puccinia</taxon>
    </lineage>
</organism>